<dbReference type="InterPro" id="IPR025227">
    <property type="entry name" value="DUF4169"/>
</dbReference>
<dbReference type="EMBL" id="JABUFE010000012">
    <property type="protein sequence ID" value="NSX56404.1"/>
    <property type="molecule type" value="Genomic_DNA"/>
</dbReference>
<comment type="caution">
    <text evidence="2">The sequence shown here is derived from an EMBL/GenBank/DDBJ whole genome shotgun (WGS) entry which is preliminary data.</text>
</comment>
<name>A0ABX2IU33_9RHOB</name>
<organism evidence="2 3">
    <name type="scientific">Parasulfitobacter algicola</name>
    <dbReference type="NCBI Taxonomy" id="2614809"/>
    <lineage>
        <taxon>Bacteria</taxon>
        <taxon>Pseudomonadati</taxon>
        <taxon>Pseudomonadota</taxon>
        <taxon>Alphaproteobacteria</taxon>
        <taxon>Rhodobacterales</taxon>
        <taxon>Roseobacteraceae</taxon>
        <taxon>Parasulfitobacter</taxon>
    </lineage>
</organism>
<sequence>MKPVNLNKYRKVKARVNKKARADQNAMAFGRSKAGKQKDTQQIQTLRDKLDQHKLDKE</sequence>
<protein>
    <submittedName>
        <fullName evidence="2">DUF4169 family protein</fullName>
    </submittedName>
</protein>
<evidence type="ECO:0000313" key="2">
    <source>
        <dbReference type="EMBL" id="NSX56404.1"/>
    </source>
</evidence>
<evidence type="ECO:0000313" key="3">
    <source>
        <dbReference type="Proteomes" id="UP000777935"/>
    </source>
</evidence>
<keyword evidence="3" id="KW-1185">Reference proteome</keyword>
<accession>A0ABX2IU33</accession>
<dbReference type="Pfam" id="PF13770">
    <property type="entry name" value="DUF4169"/>
    <property type="match status" value="1"/>
</dbReference>
<reference evidence="2 3" key="1">
    <citation type="submission" date="2020-06" db="EMBL/GenBank/DDBJ databases">
        <title>Sulfitobacter algicola sp. nov., isolated from green algae.</title>
        <authorList>
            <person name="Wang C."/>
        </authorList>
    </citation>
    <scope>NUCLEOTIDE SEQUENCE [LARGE SCALE GENOMIC DNA]</scope>
    <source>
        <strain evidence="2 3">1151</strain>
    </source>
</reference>
<proteinExistence type="predicted"/>
<dbReference type="Proteomes" id="UP000777935">
    <property type="component" value="Unassembled WGS sequence"/>
</dbReference>
<feature type="region of interest" description="Disordered" evidence="1">
    <location>
        <begin position="14"/>
        <end position="58"/>
    </location>
</feature>
<dbReference type="RefSeq" id="WP_174139557.1">
    <property type="nucleotide sequence ID" value="NZ_JABUFE010000012.1"/>
</dbReference>
<evidence type="ECO:0000256" key="1">
    <source>
        <dbReference type="SAM" id="MobiDB-lite"/>
    </source>
</evidence>
<feature type="compositionally biased region" description="Basic and acidic residues" evidence="1">
    <location>
        <begin position="46"/>
        <end position="58"/>
    </location>
</feature>
<gene>
    <name evidence="2" type="ORF">HRQ87_16560</name>
</gene>